<evidence type="ECO:0000259" key="2">
    <source>
        <dbReference type="Pfam" id="PF09937"/>
    </source>
</evidence>
<dbReference type="STRING" id="1192034.CAP_8472"/>
<feature type="region of interest" description="Disordered" evidence="1">
    <location>
        <begin position="323"/>
        <end position="408"/>
    </location>
</feature>
<dbReference type="Pfam" id="PF09937">
    <property type="entry name" value="DUF2169"/>
    <property type="match status" value="1"/>
</dbReference>
<dbReference type="InterPro" id="IPR018683">
    <property type="entry name" value="DUF2169"/>
</dbReference>
<evidence type="ECO:0000313" key="4">
    <source>
        <dbReference type="Proteomes" id="UP000019678"/>
    </source>
</evidence>
<comment type="caution">
    <text evidence="3">The sequence shown here is derived from an EMBL/GenBank/DDBJ whole genome shotgun (WGS) entry which is preliminary data.</text>
</comment>
<dbReference type="AlphaFoldDB" id="A0A017SWF3"/>
<protein>
    <recommendedName>
        <fullName evidence="2">DUF2169 domain-containing protein</fullName>
    </recommendedName>
</protein>
<dbReference type="EMBL" id="ASRX01000084">
    <property type="protein sequence ID" value="EYF01318.1"/>
    <property type="molecule type" value="Genomic_DNA"/>
</dbReference>
<reference evidence="3 4" key="1">
    <citation type="submission" date="2013-05" db="EMBL/GenBank/DDBJ databases">
        <title>Genome assembly of Chondromyces apiculatus DSM 436.</title>
        <authorList>
            <person name="Sharma G."/>
            <person name="Khatri I."/>
            <person name="Kaur C."/>
            <person name="Mayilraj S."/>
            <person name="Subramanian S."/>
        </authorList>
    </citation>
    <scope>NUCLEOTIDE SEQUENCE [LARGE SCALE GENOMIC DNA]</scope>
    <source>
        <strain evidence="3 4">DSM 436</strain>
    </source>
</reference>
<dbReference type="Proteomes" id="UP000019678">
    <property type="component" value="Unassembled WGS sequence"/>
</dbReference>
<accession>A0A017SWF3</accession>
<dbReference type="RefSeq" id="WP_044249661.1">
    <property type="nucleotide sequence ID" value="NZ_ASRX01000084.1"/>
</dbReference>
<feature type="domain" description="DUF2169" evidence="2">
    <location>
        <begin position="25"/>
        <end position="302"/>
    </location>
</feature>
<proteinExistence type="predicted"/>
<keyword evidence="4" id="KW-1185">Reference proteome</keyword>
<dbReference type="OrthoDB" id="5290767at2"/>
<feature type="compositionally biased region" description="Low complexity" evidence="1">
    <location>
        <begin position="323"/>
        <end position="338"/>
    </location>
</feature>
<name>A0A017SWF3_9BACT</name>
<dbReference type="eggNOG" id="COG5351">
    <property type="taxonomic scope" value="Bacteria"/>
</dbReference>
<gene>
    <name evidence="3" type="ORF">CAP_8472</name>
</gene>
<organism evidence="3 4">
    <name type="scientific">Chondromyces apiculatus DSM 436</name>
    <dbReference type="NCBI Taxonomy" id="1192034"/>
    <lineage>
        <taxon>Bacteria</taxon>
        <taxon>Pseudomonadati</taxon>
        <taxon>Myxococcota</taxon>
        <taxon>Polyangia</taxon>
        <taxon>Polyangiales</taxon>
        <taxon>Polyangiaceae</taxon>
        <taxon>Chondromyces</taxon>
    </lineage>
</organism>
<evidence type="ECO:0000313" key="3">
    <source>
        <dbReference type="EMBL" id="EYF01318.1"/>
    </source>
</evidence>
<sequence>MHLTTSSAALRVASRIWPTARGGWALTLICKATYRLQPGESPLHENPEPVHEDDAYWNDDPSRSLAVASDLAPFKPRADVVLVGSAYASQGYPARSIVARLIVGDLDKSLEAWADRTWTLDGQLREGPRVPKVSLRYERAAGGPDSWNHAGVRPDAIPNTYGQIPLPNLQPPGLHITRREDFIPPIGFGPIAPTWPLRWTRLGPLAGIWPHDRWWQEPLPEGFDPTFFNVAPTDQQLPELHDNERLVLEHLHPEHPRLVTSLLGLRPRAVAERGSMGREDIPLLCDTLWIDTDRALCTLVWRGRLSLIHAEDQGRITITAERAAASSAPHAVATPSAPGLLEDLSTPPRPPTSPDLQRGPHSSPSITDLGGEEEEDDVRTLSAPLKASRQLPAVPASAGEAGQGDGQGLQTTVAPLGVVGRVNVLPFAEGAPSLEVAVSGRETDLARPPFSPRVTASTVTAAFVEPTAKALPFSSTDSAPAPQLPPVEIPRFTVVSGSSAVPPWVAPLERAVALPAPTLPVEMEPRDVPPPPPLIGPLSTPEMLARDDAPDLVKPAQAQPSVPSAQTAVVPITAPQTPAADVTLERCAAITARIACNKEAKSQILEGEGISADGWSTTERRWTDAIRAETSRGKQAQLHRFDAAYVAQLELERGRIVPEDYARISVAGERGTLDEVLTELALPRGSIMKIERVWLQRMAEEPALAEHVRVAIDAARERV</sequence>
<evidence type="ECO:0000256" key="1">
    <source>
        <dbReference type="SAM" id="MobiDB-lite"/>
    </source>
</evidence>